<keyword evidence="5" id="KW-0560">Oxidoreductase</keyword>
<keyword evidence="3" id="KW-0285">Flavoprotein</keyword>
<dbReference type="RefSeq" id="WP_352986306.1">
    <property type="nucleotide sequence ID" value="NZ_JBEQNA010000016.1"/>
</dbReference>
<evidence type="ECO:0000313" key="7">
    <source>
        <dbReference type="EMBL" id="MES0837443.1"/>
    </source>
</evidence>
<evidence type="ECO:0000256" key="2">
    <source>
        <dbReference type="ARBA" id="ARBA00007118"/>
    </source>
</evidence>
<evidence type="ECO:0000256" key="1">
    <source>
        <dbReference type="ARBA" id="ARBA00001917"/>
    </source>
</evidence>
<evidence type="ECO:0000313" key="8">
    <source>
        <dbReference type="Proteomes" id="UP001432401"/>
    </source>
</evidence>
<dbReference type="InterPro" id="IPR029479">
    <property type="entry name" value="Nitroreductase"/>
</dbReference>
<comment type="caution">
    <text evidence="7">The sequence shown here is derived from an EMBL/GenBank/DDBJ whole genome shotgun (WGS) entry which is preliminary data.</text>
</comment>
<dbReference type="PANTHER" id="PTHR43673:SF2">
    <property type="entry name" value="NITROREDUCTASE"/>
    <property type="match status" value="1"/>
</dbReference>
<dbReference type="PANTHER" id="PTHR43673">
    <property type="entry name" value="NAD(P)H NITROREDUCTASE YDGI-RELATED"/>
    <property type="match status" value="1"/>
</dbReference>
<feature type="domain" description="Nitroreductase" evidence="6">
    <location>
        <begin position="12"/>
        <end position="201"/>
    </location>
</feature>
<dbReference type="SUPFAM" id="SSF55469">
    <property type="entry name" value="FMN-dependent nitroreductase-like"/>
    <property type="match status" value="1"/>
</dbReference>
<dbReference type="CDD" id="cd02136">
    <property type="entry name" value="PnbA_NfnB-like"/>
    <property type="match status" value="1"/>
</dbReference>
<keyword evidence="8" id="KW-1185">Reference proteome</keyword>
<accession>A0ABV2A2C5</accession>
<evidence type="ECO:0000259" key="6">
    <source>
        <dbReference type="Pfam" id="PF00881"/>
    </source>
</evidence>
<comment type="similarity">
    <text evidence="2">Belongs to the nitroreductase family.</text>
</comment>
<dbReference type="Proteomes" id="UP001432401">
    <property type="component" value="Unassembled WGS sequence"/>
</dbReference>
<evidence type="ECO:0000256" key="5">
    <source>
        <dbReference type="ARBA" id="ARBA00023002"/>
    </source>
</evidence>
<evidence type="ECO:0000256" key="4">
    <source>
        <dbReference type="ARBA" id="ARBA00022643"/>
    </source>
</evidence>
<dbReference type="InterPro" id="IPR000415">
    <property type="entry name" value="Nitroreductase-like"/>
</dbReference>
<organism evidence="7 8">
    <name type="scientific">Nocardiopsis tropica</name>
    <dbReference type="NCBI Taxonomy" id="109330"/>
    <lineage>
        <taxon>Bacteria</taxon>
        <taxon>Bacillati</taxon>
        <taxon>Actinomycetota</taxon>
        <taxon>Actinomycetes</taxon>
        <taxon>Streptosporangiales</taxon>
        <taxon>Nocardiopsidaceae</taxon>
        <taxon>Nocardiopsis</taxon>
    </lineage>
</organism>
<dbReference type="EMBL" id="JBEQNB010000017">
    <property type="protein sequence ID" value="MES0837443.1"/>
    <property type="molecule type" value="Genomic_DNA"/>
</dbReference>
<protein>
    <submittedName>
        <fullName evidence="7">Nitroreductase</fullName>
    </submittedName>
</protein>
<proteinExistence type="inferred from homology"/>
<gene>
    <name evidence="7" type="ORF">ABUK86_26945</name>
</gene>
<sequence length="236" mass="25779">MPDSPRSFTDIVRSRRSVRGFLPDPVPAADIRAVLEDAQNAPSNCNTQPWQVHVVSGAHRDALSSALLEADREDRISYDFSFDQADFGDGMYRERARVQGAAYYRSLGVERSDTQGRRAAALRNLEFFGAPHVAFLFMPEFGDGVRVAGDIGMYGQTFLLALEARGLAGIPQTMLGFYADVVRESLGVKPEMKLLFGISFGLADPQGPASEYRMGRVPLAESVVLHDTPGVLDGAH</sequence>
<dbReference type="Pfam" id="PF00881">
    <property type="entry name" value="Nitroreductase"/>
    <property type="match status" value="1"/>
</dbReference>
<name>A0ABV2A2C5_9ACTN</name>
<reference evidence="7 8" key="1">
    <citation type="submission" date="2024-06" db="EMBL/GenBank/DDBJ databases">
        <authorList>
            <person name="Bataeva Y.V."/>
            <person name="Grigorian L.N."/>
            <person name="Solomentsev V.I."/>
        </authorList>
    </citation>
    <scope>NUCLEOTIDE SEQUENCE [LARGE SCALE GENOMIC DNA]</scope>
    <source>
        <strain evidence="8">SCPM-O-B-12605 (RCAM04882)</strain>
    </source>
</reference>
<evidence type="ECO:0000256" key="3">
    <source>
        <dbReference type="ARBA" id="ARBA00022630"/>
    </source>
</evidence>
<comment type="cofactor">
    <cofactor evidence="1">
        <name>FMN</name>
        <dbReference type="ChEBI" id="CHEBI:58210"/>
    </cofactor>
</comment>
<keyword evidence="4" id="KW-0288">FMN</keyword>
<dbReference type="Gene3D" id="3.40.109.10">
    <property type="entry name" value="NADH Oxidase"/>
    <property type="match status" value="1"/>
</dbReference>